<organism evidence="7 8">
    <name type="scientific">Candidatus Segetimicrobium genomatis</name>
    <dbReference type="NCBI Taxonomy" id="2569760"/>
    <lineage>
        <taxon>Bacteria</taxon>
        <taxon>Bacillati</taxon>
        <taxon>Candidatus Sysuimicrobiota</taxon>
        <taxon>Candidatus Sysuimicrobiia</taxon>
        <taxon>Candidatus Sysuimicrobiales</taxon>
        <taxon>Candidatus Segetimicrobiaceae</taxon>
        <taxon>Candidatus Segetimicrobium</taxon>
    </lineage>
</organism>
<feature type="transmembrane region" description="Helical" evidence="4">
    <location>
        <begin position="142"/>
        <end position="163"/>
    </location>
</feature>
<dbReference type="PANTHER" id="PTHR43317:SF1">
    <property type="entry name" value="THERMOSPERMINE SYNTHASE ACAULIS5"/>
    <property type="match status" value="1"/>
</dbReference>
<comment type="pathway">
    <text evidence="4">Amine and polyamine biosynthesis; spermidine biosynthesis; spermidine from putrescine: step 1/1.</text>
</comment>
<evidence type="ECO:0000256" key="5">
    <source>
        <dbReference type="PROSITE-ProRule" id="PRU00354"/>
    </source>
</evidence>
<feature type="transmembrane region" description="Helical" evidence="4">
    <location>
        <begin position="197"/>
        <end position="222"/>
    </location>
</feature>
<comment type="caution">
    <text evidence="7">The sequence shown here is derived from an EMBL/GenBank/DDBJ whole genome shotgun (WGS) entry which is preliminary data.</text>
</comment>
<name>A0A537L1D4_9BACT</name>
<dbReference type="AlphaFoldDB" id="A0A537L1D4"/>
<keyword evidence="4" id="KW-0812">Transmembrane</keyword>
<feature type="transmembrane region" description="Helical" evidence="4">
    <location>
        <begin position="33"/>
        <end position="53"/>
    </location>
</feature>
<feature type="binding site" evidence="4">
    <location>
        <position position="308"/>
    </location>
    <ligand>
        <name>S-methyl-5'-thioadenosine</name>
        <dbReference type="ChEBI" id="CHEBI:17509"/>
    </ligand>
</feature>
<dbReference type="InterPro" id="IPR001045">
    <property type="entry name" value="Spermi_synthase"/>
</dbReference>
<keyword evidence="4" id="KW-0745">Spermidine biosynthesis</keyword>
<feature type="transmembrane region" description="Helical" evidence="4">
    <location>
        <begin position="6"/>
        <end position="26"/>
    </location>
</feature>
<dbReference type="CDD" id="cd02440">
    <property type="entry name" value="AdoMet_MTases"/>
    <property type="match status" value="1"/>
</dbReference>
<evidence type="ECO:0000313" key="7">
    <source>
        <dbReference type="EMBL" id="TMJ01798.1"/>
    </source>
</evidence>
<gene>
    <name evidence="4" type="primary">speE</name>
    <name evidence="7" type="ORF">E6H01_07635</name>
</gene>
<comment type="caution">
    <text evidence="4">Lacks conserved residue(s) required for the propagation of feature annotation.</text>
</comment>
<feature type="transmembrane region" description="Helical" evidence="4">
    <location>
        <begin position="65"/>
        <end position="84"/>
    </location>
</feature>
<dbReference type="GO" id="GO:0004766">
    <property type="term" value="F:spermidine synthase activity"/>
    <property type="evidence" value="ECO:0007669"/>
    <property type="project" value="UniProtKB-UniRule"/>
</dbReference>
<evidence type="ECO:0000256" key="3">
    <source>
        <dbReference type="ARBA" id="ARBA00023115"/>
    </source>
</evidence>
<keyword evidence="4" id="KW-1003">Cell membrane</keyword>
<evidence type="ECO:0000256" key="2">
    <source>
        <dbReference type="ARBA" id="ARBA00022679"/>
    </source>
</evidence>
<feature type="active site" description="Proton acceptor" evidence="4 5">
    <location>
        <position position="353"/>
    </location>
</feature>
<feature type="transmembrane region" description="Helical" evidence="4">
    <location>
        <begin position="104"/>
        <end position="130"/>
    </location>
</feature>
<dbReference type="Proteomes" id="UP000319353">
    <property type="component" value="Unassembled WGS sequence"/>
</dbReference>
<keyword evidence="2 4" id="KW-0808">Transferase</keyword>
<feature type="domain" description="PABS" evidence="6">
    <location>
        <begin position="197"/>
        <end position="450"/>
    </location>
</feature>
<dbReference type="InterPro" id="IPR029063">
    <property type="entry name" value="SAM-dependent_MTases_sf"/>
</dbReference>
<dbReference type="NCBIfam" id="NF037959">
    <property type="entry name" value="MFS_SpdSyn"/>
    <property type="match status" value="1"/>
</dbReference>
<reference evidence="7 8" key="1">
    <citation type="journal article" date="2019" name="Nat. Microbiol.">
        <title>Mediterranean grassland soil C-N compound turnover is dependent on rainfall and depth, and is mediated by genomically divergent microorganisms.</title>
        <authorList>
            <person name="Diamond S."/>
            <person name="Andeer P.F."/>
            <person name="Li Z."/>
            <person name="Crits-Christoph A."/>
            <person name="Burstein D."/>
            <person name="Anantharaman K."/>
            <person name="Lane K.R."/>
            <person name="Thomas B.C."/>
            <person name="Pan C."/>
            <person name="Northen T.R."/>
            <person name="Banfield J.F."/>
        </authorList>
    </citation>
    <scope>NUCLEOTIDE SEQUENCE [LARGE SCALE GENOMIC DNA]</scope>
    <source>
        <strain evidence="7">NP_4</strain>
    </source>
</reference>
<dbReference type="GO" id="GO:0005886">
    <property type="term" value="C:plasma membrane"/>
    <property type="evidence" value="ECO:0007669"/>
    <property type="project" value="UniProtKB-SubCell"/>
</dbReference>
<dbReference type="GO" id="GO:0010487">
    <property type="term" value="F:thermospermine synthase activity"/>
    <property type="evidence" value="ECO:0007669"/>
    <property type="project" value="TreeGrafter"/>
</dbReference>
<dbReference type="UniPathway" id="UPA00248">
    <property type="reaction ID" value="UER00314"/>
</dbReference>
<dbReference type="Gene3D" id="3.40.50.150">
    <property type="entry name" value="Vaccinia Virus protein VP39"/>
    <property type="match status" value="1"/>
</dbReference>
<feature type="binding site" evidence="4">
    <location>
        <begin position="335"/>
        <end position="336"/>
    </location>
    <ligand>
        <name>S-methyl-5'-thioadenosine</name>
        <dbReference type="ChEBI" id="CHEBI:17509"/>
    </ligand>
</feature>
<dbReference type="SUPFAM" id="SSF53335">
    <property type="entry name" value="S-adenosyl-L-methionine-dependent methyltransferases"/>
    <property type="match status" value="1"/>
</dbReference>
<evidence type="ECO:0000256" key="4">
    <source>
        <dbReference type="HAMAP-Rule" id="MF_00198"/>
    </source>
</evidence>
<dbReference type="EMBL" id="VBAL01000092">
    <property type="protein sequence ID" value="TMJ01798.1"/>
    <property type="molecule type" value="Genomic_DNA"/>
</dbReference>
<sequence>MTLRIVVFGSGAVLMALEIVGSRILAPYFGSSVYVWGSLISIFLAALSAGYYFGGVAADRWPRAGALALALAAAGVLILVLPLASRSILEMFSARDLGPRASPLLASVVLFVLPSLLLGMTSPFAIKLAAIDLATVGNTAGVLYAISTAGSIAGTLLTAFVLIPTMGVRAILYSLGGALLVFSWLLGRHAIRVARPAVAVTLVVLLAAGAAAQTVGISRILLEKDSVYHRIRVHEDASWRYLRFDRSLQGGMLLKDPTISPLRYTDYVHLAWLFTPTIQRVLVVGLGAGSIPKRFLWDYPQLSVESVELDPMVVEVARRYFAVADGPRHRVIVQDGRQYVRRAEGSYDVILMDAYFAEGIPFHLVTREFFQLLKAKLTPSGVVVANIVGALGGSNSTLFRAIYKTYAAEFPGLYLFPVGFSTGKEEEATRTILLFATQQSGITRDALAARLEVLLRGKKLPELVTRSFLRDYYERSVPIEDVPVLTDDYAPVDILPVYGWEPERK</sequence>
<accession>A0A537L1D4</accession>
<comment type="function">
    <text evidence="4">Catalyzes the irreversible transfer of a propylamine group from the amino donor S-adenosylmethioninamine (decarboxy-AdoMet) to putrescine (1,4-diaminobutane) to yield spermidine.</text>
</comment>
<dbReference type="GO" id="GO:0008295">
    <property type="term" value="P:spermidine biosynthetic process"/>
    <property type="evidence" value="ECO:0007669"/>
    <property type="project" value="UniProtKB-UniRule"/>
</dbReference>
<comment type="subunit">
    <text evidence="4">Homodimer or homotetramer.</text>
</comment>
<dbReference type="HAMAP" id="MF_00198">
    <property type="entry name" value="Spermidine_synth"/>
    <property type="match status" value="1"/>
</dbReference>
<keyword evidence="4" id="KW-0472">Membrane</keyword>
<dbReference type="PANTHER" id="PTHR43317">
    <property type="entry name" value="THERMOSPERMINE SYNTHASE ACAULIS5"/>
    <property type="match status" value="1"/>
</dbReference>
<dbReference type="PROSITE" id="PS51006">
    <property type="entry name" value="PABS_2"/>
    <property type="match status" value="1"/>
</dbReference>
<evidence type="ECO:0000259" key="6">
    <source>
        <dbReference type="PROSITE" id="PS51006"/>
    </source>
</evidence>
<proteinExistence type="inferred from homology"/>
<dbReference type="InterPro" id="IPR030374">
    <property type="entry name" value="PABS"/>
</dbReference>
<evidence type="ECO:0000256" key="1">
    <source>
        <dbReference type="ARBA" id="ARBA00007867"/>
    </source>
</evidence>
<comment type="similarity">
    <text evidence="1 4">Belongs to the spermidine/spermine synthase family.</text>
</comment>
<evidence type="ECO:0000313" key="8">
    <source>
        <dbReference type="Proteomes" id="UP000319353"/>
    </source>
</evidence>
<feature type="transmembrane region" description="Helical" evidence="4">
    <location>
        <begin position="170"/>
        <end position="191"/>
    </location>
</feature>
<dbReference type="EC" id="2.5.1.16" evidence="4"/>
<dbReference type="Pfam" id="PF01564">
    <property type="entry name" value="Spermine_synth"/>
    <property type="match status" value="1"/>
</dbReference>
<comment type="subcellular location">
    <subcellularLocation>
        <location evidence="4">Cell membrane</location>
        <topology evidence="4">Multi-pass membrane protein</topology>
    </subcellularLocation>
</comment>
<comment type="catalytic activity">
    <reaction evidence="4">
        <text>S-adenosyl 3-(methylsulfanyl)propylamine + putrescine = S-methyl-5'-thioadenosine + spermidine + H(+)</text>
        <dbReference type="Rhea" id="RHEA:12721"/>
        <dbReference type="ChEBI" id="CHEBI:15378"/>
        <dbReference type="ChEBI" id="CHEBI:17509"/>
        <dbReference type="ChEBI" id="CHEBI:57443"/>
        <dbReference type="ChEBI" id="CHEBI:57834"/>
        <dbReference type="ChEBI" id="CHEBI:326268"/>
        <dbReference type="EC" id="2.5.1.16"/>
    </reaction>
</comment>
<protein>
    <recommendedName>
        <fullName evidence="4">Polyamine aminopropyltransferase</fullName>
    </recommendedName>
    <alternativeName>
        <fullName evidence="4">Putrescine aminopropyltransferase</fullName>
        <shortName evidence="4">PAPT</shortName>
    </alternativeName>
    <alternativeName>
        <fullName evidence="4">Spermidine synthase</fullName>
        <shortName evidence="4">SPDS</shortName>
        <shortName evidence="4">SPDSY</shortName>
        <ecNumber evidence="4">2.5.1.16</ecNumber>
    </alternativeName>
</protein>
<keyword evidence="3 4" id="KW-0620">Polyamine biosynthesis</keyword>
<keyword evidence="4" id="KW-1133">Transmembrane helix</keyword>